<keyword evidence="2" id="KW-1185">Reference proteome</keyword>
<dbReference type="InterPro" id="IPR029071">
    <property type="entry name" value="Ubiquitin-like_domsf"/>
</dbReference>
<name>A0AAF3FP56_9BILA</name>
<dbReference type="InterPro" id="IPR000626">
    <property type="entry name" value="Ubiquitin-like_dom"/>
</dbReference>
<dbReference type="Proteomes" id="UP000887575">
    <property type="component" value="Unassembled WGS sequence"/>
</dbReference>
<dbReference type="PANTHER" id="PTHR10621">
    <property type="entry name" value="UV EXCISION REPAIR PROTEIN RAD23"/>
    <property type="match status" value="1"/>
</dbReference>
<dbReference type="CDD" id="cd17039">
    <property type="entry name" value="Ubl_ubiquitin_like"/>
    <property type="match status" value="1"/>
</dbReference>
<dbReference type="Gene3D" id="3.10.20.90">
    <property type="entry name" value="Phosphatidylinositol 3-kinase Catalytic Subunit, Chain A, domain 1"/>
    <property type="match status" value="2"/>
</dbReference>
<dbReference type="GO" id="GO:0005654">
    <property type="term" value="C:nucleoplasm"/>
    <property type="evidence" value="ECO:0007669"/>
    <property type="project" value="TreeGrafter"/>
</dbReference>
<feature type="domain" description="Ubiquitin-like" evidence="1">
    <location>
        <begin position="186"/>
        <end position="256"/>
    </location>
</feature>
<dbReference type="PROSITE" id="PS50053">
    <property type="entry name" value="UBIQUITIN_2"/>
    <property type="match status" value="2"/>
</dbReference>
<evidence type="ECO:0000259" key="1">
    <source>
        <dbReference type="PROSITE" id="PS50053"/>
    </source>
</evidence>
<accession>A0AAF3FP56</accession>
<dbReference type="GO" id="GO:0070628">
    <property type="term" value="F:proteasome binding"/>
    <property type="evidence" value="ECO:0007669"/>
    <property type="project" value="TreeGrafter"/>
</dbReference>
<evidence type="ECO:0000313" key="3">
    <source>
        <dbReference type="WBParaSite" id="MBELARI_LOCUS7440"/>
    </source>
</evidence>
<protein>
    <submittedName>
        <fullName evidence="3">Ubiquitin-like domain-containing protein</fullName>
    </submittedName>
</protein>
<organism evidence="2 3">
    <name type="scientific">Mesorhabditis belari</name>
    <dbReference type="NCBI Taxonomy" id="2138241"/>
    <lineage>
        <taxon>Eukaryota</taxon>
        <taxon>Metazoa</taxon>
        <taxon>Ecdysozoa</taxon>
        <taxon>Nematoda</taxon>
        <taxon>Chromadorea</taxon>
        <taxon>Rhabditida</taxon>
        <taxon>Rhabditina</taxon>
        <taxon>Rhabditomorpha</taxon>
        <taxon>Rhabditoidea</taxon>
        <taxon>Rhabditidae</taxon>
        <taxon>Mesorhabditinae</taxon>
        <taxon>Mesorhabditis</taxon>
    </lineage>
</organism>
<dbReference type="SMART" id="SM00213">
    <property type="entry name" value="UBQ"/>
    <property type="match status" value="2"/>
</dbReference>
<dbReference type="GO" id="GO:0043161">
    <property type="term" value="P:proteasome-mediated ubiquitin-dependent protein catabolic process"/>
    <property type="evidence" value="ECO:0007669"/>
    <property type="project" value="TreeGrafter"/>
</dbReference>
<dbReference type="Pfam" id="PF00240">
    <property type="entry name" value="ubiquitin"/>
    <property type="match status" value="2"/>
</dbReference>
<dbReference type="GO" id="GO:0031593">
    <property type="term" value="F:polyubiquitin modification-dependent protein binding"/>
    <property type="evidence" value="ECO:0007669"/>
    <property type="project" value="TreeGrafter"/>
</dbReference>
<dbReference type="AlphaFoldDB" id="A0AAF3FP56"/>
<dbReference type="SUPFAM" id="SSF54236">
    <property type="entry name" value="Ubiquitin-like"/>
    <property type="match status" value="2"/>
</dbReference>
<evidence type="ECO:0000313" key="2">
    <source>
        <dbReference type="Proteomes" id="UP000887575"/>
    </source>
</evidence>
<dbReference type="PANTHER" id="PTHR10621:SF0">
    <property type="entry name" value="UV EXCISION REPAIR PROTEIN RAD23"/>
    <property type="match status" value="1"/>
</dbReference>
<feature type="domain" description="Ubiquitin-like" evidence="1">
    <location>
        <begin position="50"/>
        <end position="122"/>
    </location>
</feature>
<dbReference type="GO" id="GO:0005829">
    <property type="term" value="C:cytosol"/>
    <property type="evidence" value="ECO:0007669"/>
    <property type="project" value="TreeGrafter"/>
</dbReference>
<dbReference type="GO" id="GO:0043130">
    <property type="term" value="F:ubiquitin binding"/>
    <property type="evidence" value="ECO:0007669"/>
    <property type="project" value="TreeGrafter"/>
</dbReference>
<reference evidence="3" key="1">
    <citation type="submission" date="2024-02" db="UniProtKB">
        <authorList>
            <consortium name="WormBaseParasite"/>
        </authorList>
    </citation>
    <scope>IDENTIFICATION</scope>
</reference>
<dbReference type="WBParaSite" id="MBELARI_LOCUS7440">
    <property type="protein sequence ID" value="MBELARI_LOCUS7440"/>
    <property type="gene ID" value="MBELARI_LOCUS7440"/>
</dbReference>
<sequence>MQIKVIPVSGTPASIEIEPKSISSVDVEINANDANTGTNIHFGVQHRSTMRLWISSSRGKAFPIDVYAVDPIYSIKEKIREREKLLIAQQRLTFEGLTLSENYDLIGGSKLKENSEVQLNSRYGYLFDHTSGSQQMVRVYVKVNSQDHITLDVSGLSAQSLEIECIKSATSSNLNVHCTVREFPLLKIYVEKEDGLRQLYEIKPRQQVIALKEMITEREPRIILLAQQRLFLDGSELADERTFESYNILKNTTIQLQKTQQWESQFED</sequence>
<proteinExistence type="predicted"/>